<dbReference type="AlphaFoldDB" id="A0A4C1UDX3"/>
<protein>
    <submittedName>
        <fullName evidence="1">Uncharacterized protein</fullName>
    </submittedName>
</protein>
<dbReference type="OrthoDB" id="10017160at2759"/>
<sequence>MIQRLAGGDANAVYDMVTGDEGWIDFTKSNRLSFDFESCLSKPKDSLLTRYKYMSDSRNADFARFESRIEFETIEAKEVKSPNDKVFVFGLLLKKGPLHRKYRNRISVGVNGALPRAAARR</sequence>
<accession>A0A4C1UDX3</accession>
<organism evidence="1 2">
    <name type="scientific">Eumeta variegata</name>
    <name type="common">Bagworm moth</name>
    <name type="synonym">Eumeta japonica</name>
    <dbReference type="NCBI Taxonomy" id="151549"/>
    <lineage>
        <taxon>Eukaryota</taxon>
        <taxon>Metazoa</taxon>
        <taxon>Ecdysozoa</taxon>
        <taxon>Arthropoda</taxon>
        <taxon>Hexapoda</taxon>
        <taxon>Insecta</taxon>
        <taxon>Pterygota</taxon>
        <taxon>Neoptera</taxon>
        <taxon>Endopterygota</taxon>
        <taxon>Lepidoptera</taxon>
        <taxon>Glossata</taxon>
        <taxon>Ditrysia</taxon>
        <taxon>Tineoidea</taxon>
        <taxon>Psychidae</taxon>
        <taxon>Oiketicinae</taxon>
        <taxon>Eumeta</taxon>
    </lineage>
</organism>
<proteinExistence type="predicted"/>
<dbReference type="Proteomes" id="UP000299102">
    <property type="component" value="Unassembled WGS sequence"/>
</dbReference>
<gene>
    <name evidence="1" type="ORF">EVAR_79447_1</name>
</gene>
<reference evidence="1 2" key="1">
    <citation type="journal article" date="2019" name="Commun. Biol.">
        <title>The bagworm genome reveals a unique fibroin gene that provides high tensile strength.</title>
        <authorList>
            <person name="Kono N."/>
            <person name="Nakamura H."/>
            <person name="Ohtoshi R."/>
            <person name="Tomita M."/>
            <person name="Numata K."/>
            <person name="Arakawa K."/>
        </authorList>
    </citation>
    <scope>NUCLEOTIDE SEQUENCE [LARGE SCALE GENOMIC DNA]</scope>
</reference>
<comment type="caution">
    <text evidence="1">The sequence shown here is derived from an EMBL/GenBank/DDBJ whole genome shotgun (WGS) entry which is preliminary data.</text>
</comment>
<dbReference type="EMBL" id="BGZK01000163">
    <property type="protein sequence ID" value="GBP24539.1"/>
    <property type="molecule type" value="Genomic_DNA"/>
</dbReference>
<evidence type="ECO:0000313" key="1">
    <source>
        <dbReference type="EMBL" id="GBP24539.1"/>
    </source>
</evidence>
<keyword evidence="2" id="KW-1185">Reference proteome</keyword>
<evidence type="ECO:0000313" key="2">
    <source>
        <dbReference type="Proteomes" id="UP000299102"/>
    </source>
</evidence>
<name>A0A4C1UDX3_EUMVA</name>